<dbReference type="PANTHER" id="PTHR30126">
    <property type="entry name" value="HTH-TYPE TRANSCRIPTIONAL REGULATOR"/>
    <property type="match status" value="1"/>
</dbReference>
<evidence type="ECO:0000259" key="5">
    <source>
        <dbReference type="PROSITE" id="PS50931"/>
    </source>
</evidence>
<dbReference type="RefSeq" id="WP_270918392.1">
    <property type="nucleotide sequence ID" value="NZ_CP127247.1"/>
</dbReference>
<dbReference type="InterPro" id="IPR005119">
    <property type="entry name" value="LysR_subst-bd"/>
</dbReference>
<dbReference type="AlphaFoldDB" id="A0A9Y2L0M1"/>
<evidence type="ECO:0000313" key="7">
    <source>
        <dbReference type="Proteomes" id="UP001238334"/>
    </source>
</evidence>
<evidence type="ECO:0000313" key="6">
    <source>
        <dbReference type="EMBL" id="WIY25973.1"/>
    </source>
</evidence>
<evidence type="ECO:0000256" key="2">
    <source>
        <dbReference type="ARBA" id="ARBA00023015"/>
    </source>
</evidence>
<dbReference type="CDD" id="cd05466">
    <property type="entry name" value="PBP2_LTTR_substrate"/>
    <property type="match status" value="1"/>
</dbReference>
<comment type="similarity">
    <text evidence="1">Belongs to the LysR transcriptional regulatory family.</text>
</comment>
<dbReference type="KEGG" id="ppso:QPJ95_03275"/>
<evidence type="ECO:0000256" key="4">
    <source>
        <dbReference type="ARBA" id="ARBA00023163"/>
    </source>
</evidence>
<dbReference type="SUPFAM" id="SSF53850">
    <property type="entry name" value="Periplasmic binding protein-like II"/>
    <property type="match status" value="1"/>
</dbReference>
<dbReference type="PANTHER" id="PTHR30126:SF94">
    <property type="entry name" value="LYSR FAMILY TRANSCRIPTIONAL REGULATOR"/>
    <property type="match status" value="1"/>
</dbReference>
<protein>
    <submittedName>
        <fullName evidence="6">LysR substrate-binding domain-containing protein</fullName>
    </submittedName>
</protein>
<evidence type="ECO:0000256" key="3">
    <source>
        <dbReference type="ARBA" id="ARBA00023125"/>
    </source>
</evidence>
<dbReference type="GO" id="GO:0003700">
    <property type="term" value="F:DNA-binding transcription factor activity"/>
    <property type="evidence" value="ECO:0007669"/>
    <property type="project" value="InterPro"/>
</dbReference>
<dbReference type="PRINTS" id="PR00039">
    <property type="entry name" value="HTHLYSR"/>
</dbReference>
<organism evidence="6 7">
    <name type="scientific">Parasedimentitalea psychrophila</name>
    <dbReference type="NCBI Taxonomy" id="2997337"/>
    <lineage>
        <taxon>Bacteria</taxon>
        <taxon>Pseudomonadati</taxon>
        <taxon>Pseudomonadota</taxon>
        <taxon>Alphaproteobacteria</taxon>
        <taxon>Rhodobacterales</taxon>
        <taxon>Paracoccaceae</taxon>
        <taxon>Parasedimentitalea</taxon>
    </lineage>
</organism>
<reference evidence="6 7" key="1">
    <citation type="submission" date="2023-06" db="EMBL/GenBank/DDBJ databases">
        <title>Parasedimentitalea psychrophila sp. nov., a psychrophilic bacterium isolated from deep-sea sediment.</title>
        <authorList>
            <person name="Li A."/>
        </authorList>
    </citation>
    <scope>NUCLEOTIDE SEQUENCE [LARGE SCALE GENOMIC DNA]</scope>
    <source>
        <strain evidence="6 7">QS115</strain>
    </source>
</reference>
<dbReference type="Pfam" id="PF03466">
    <property type="entry name" value="LysR_substrate"/>
    <property type="match status" value="1"/>
</dbReference>
<dbReference type="Pfam" id="PF00126">
    <property type="entry name" value="HTH_1"/>
    <property type="match status" value="1"/>
</dbReference>
<dbReference type="InterPro" id="IPR036390">
    <property type="entry name" value="WH_DNA-bd_sf"/>
</dbReference>
<keyword evidence="3" id="KW-0238">DNA-binding</keyword>
<gene>
    <name evidence="6" type="ORF">QPJ95_03275</name>
</gene>
<dbReference type="EMBL" id="CP127247">
    <property type="protein sequence ID" value="WIY25973.1"/>
    <property type="molecule type" value="Genomic_DNA"/>
</dbReference>
<keyword evidence="7" id="KW-1185">Reference proteome</keyword>
<name>A0A9Y2L0M1_9RHOB</name>
<dbReference type="Proteomes" id="UP001238334">
    <property type="component" value="Chromosome"/>
</dbReference>
<keyword evidence="2" id="KW-0805">Transcription regulation</keyword>
<dbReference type="InterPro" id="IPR036388">
    <property type="entry name" value="WH-like_DNA-bd_sf"/>
</dbReference>
<dbReference type="SUPFAM" id="SSF46785">
    <property type="entry name" value="Winged helix' DNA-binding domain"/>
    <property type="match status" value="1"/>
</dbReference>
<sequence length="283" mass="30690">MTLAQLKAFHAVATEGSIQKAAELLKLTQPAVSIQIKALEQGRKVNLFRRNGHELRLSPNGQALFEATSRLLRAQRDANDILTSAAGGMSGTLVLGADGPHVALDLVAKFRQQNPNVRVELRLANADTTWDNLQQLRVDAAVMAGARPDASVMRQDICRQSMVALLRHDHSLAGQQELTMATLAGHDLIFRETGSSTQQKVNAALRDLGVLEQPKLEVSSREGVIEAVKRGMGIGFAYENEAPCDGRLTAIPITDMTAINTDQLLCMKAQMSNPFVKSLFSLA</sequence>
<dbReference type="PROSITE" id="PS50931">
    <property type="entry name" value="HTH_LYSR"/>
    <property type="match status" value="1"/>
</dbReference>
<dbReference type="InterPro" id="IPR000847">
    <property type="entry name" value="LysR_HTH_N"/>
</dbReference>
<evidence type="ECO:0000256" key="1">
    <source>
        <dbReference type="ARBA" id="ARBA00009437"/>
    </source>
</evidence>
<proteinExistence type="inferred from homology"/>
<accession>A0A9Y2L0M1</accession>
<keyword evidence="4" id="KW-0804">Transcription</keyword>
<dbReference type="Gene3D" id="1.10.10.10">
    <property type="entry name" value="Winged helix-like DNA-binding domain superfamily/Winged helix DNA-binding domain"/>
    <property type="match status" value="1"/>
</dbReference>
<feature type="domain" description="HTH lysR-type" evidence="5">
    <location>
        <begin position="1"/>
        <end position="58"/>
    </location>
</feature>
<dbReference type="Gene3D" id="3.40.190.290">
    <property type="match status" value="1"/>
</dbReference>
<dbReference type="GO" id="GO:0000976">
    <property type="term" value="F:transcription cis-regulatory region binding"/>
    <property type="evidence" value="ECO:0007669"/>
    <property type="project" value="TreeGrafter"/>
</dbReference>